<keyword evidence="2" id="KW-1185">Reference proteome</keyword>
<proteinExistence type="predicted"/>
<comment type="caution">
    <text evidence="1">The sequence shown here is derived from an EMBL/GenBank/DDBJ whole genome shotgun (WGS) entry which is preliminary data.</text>
</comment>
<dbReference type="Proteomes" id="UP001153332">
    <property type="component" value="Unassembled WGS sequence"/>
</dbReference>
<sequence>MSSQGKSQDIPLQTLAQSGKSKTPPTTGKSTTDKSADDKATTGKPEAAKWWGITSLSGLGSGIDISLTVSSLAFQVMLLPYNLRPVSLLILVIAIIVSVIIRQHSSEAGHAATHNNLLHEMDDGGHLVILANPAREDRTLDYERCAKLHNRLVEHAWVADGRLLDDLERRSFFEHYGNEANDIADRLDPSLVAFLKSIIIVPNDAPPFFFWVKGIAPPAEMFSAHEMFQDYEEAESWRFLTLYTTNCGIVGHSLGLIYDQKLHRATMTLGIEDVDFVKPVEEHDELSRR</sequence>
<accession>A0ACC2JL62</accession>
<evidence type="ECO:0000313" key="2">
    <source>
        <dbReference type="Proteomes" id="UP001153332"/>
    </source>
</evidence>
<gene>
    <name evidence="1" type="ORF">O1611_g5435</name>
</gene>
<protein>
    <submittedName>
        <fullName evidence="1">Uncharacterized protein</fullName>
    </submittedName>
</protein>
<organism evidence="1 2">
    <name type="scientific">Lasiodiplodia mahajangana</name>
    <dbReference type="NCBI Taxonomy" id="1108764"/>
    <lineage>
        <taxon>Eukaryota</taxon>
        <taxon>Fungi</taxon>
        <taxon>Dikarya</taxon>
        <taxon>Ascomycota</taxon>
        <taxon>Pezizomycotina</taxon>
        <taxon>Dothideomycetes</taxon>
        <taxon>Dothideomycetes incertae sedis</taxon>
        <taxon>Botryosphaeriales</taxon>
        <taxon>Botryosphaeriaceae</taxon>
        <taxon>Lasiodiplodia</taxon>
    </lineage>
</organism>
<reference evidence="1" key="1">
    <citation type="submission" date="2022-12" db="EMBL/GenBank/DDBJ databases">
        <title>Genome Sequence of Lasiodiplodia mahajangana.</title>
        <authorList>
            <person name="Buettner E."/>
        </authorList>
    </citation>
    <scope>NUCLEOTIDE SEQUENCE</scope>
    <source>
        <strain evidence="1">VT137</strain>
    </source>
</reference>
<dbReference type="EMBL" id="JAPUUL010001154">
    <property type="protein sequence ID" value="KAJ8128201.1"/>
    <property type="molecule type" value="Genomic_DNA"/>
</dbReference>
<evidence type="ECO:0000313" key="1">
    <source>
        <dbReference type="EMBL" id="KAJ8128201.1"/>
    </source>
</evidence>
<name>A0ACC2JL62_9PEZI</name>